<evidence type="ECO:0000259" key="12">
    <source>
        <dbReference type="Pfam" id="PF22776"/>
    </source>
</evidence>
<dbReference type="AlphaFoldDB" id="A0AAE1XTN4"/>
<evidence type="ECO:0000259" key="11">
    <source>
        <dbReference type="Pfam" id="PF02705"/>
    </source>
</evidence>
<feature type="transmembrane region" description="Helical" evidence="10">
    <location>
        <begin position="397"/>
        <end position="421"/>
    </location>
</feature>
<evidence type="ECO:0000256" key="5">
    <source>
        <dbReference type="ARBA" id="ARBA00022692"/>
    </source>
</evidence>
<sequence length="783" mass="88331">MFLRRPVMDIEGWSPDRAIKKESWRTVLTLAYQSLGVVYGDLSTSPLYVYKSTFAEDIQHSETNEEIYGVLSFVFWTLTLIPLLKYVFIVLRADDNGEGGTFALYSLLCRHARVSTLPNGQLADEELYEYKKDGIASGNRGFSSRLRSTLEKHRVLQRMLLTLALIGTCMVIGDGVLTPAISVFSAVSGLELVVSKHHHQYIEVPVACIILLFLFYLQHYGTHRVGFLFAPVVITWLFCISAIGVYNIFHWNPHVYKALSPYYMYKFLKKTQRGGWMSLGGILLCITGSEAMFADLGHFSQLSIKIAFSFVVYPSLILAYMGQAAYLSRHHIIESDYQIGFYVSVPEKLRWPVLAIAILAAVVGSQAIITGTFSIIKQCCALGCFPRVKIIHTSSKICGQIYIPEINWTLMLLCLAVTIGFRDTKHISNASGLAVITVMLVTTCLMSLVIVLCWNRSVLLAICFIFFFGSVEALYFSASLIKFLEGAWVPVALSFIFLIVMHIWHYGTLKKYEFDVQNKVSINWLLGLGPNLGIVRVRGIGLIHTELVSGVPAIFSHFVTNLPAFHQVLVLFCIKYVPVPHVRPEERFLVGRVGPKEYRVYRCIARYGYRDSLMDDVEFEKDLVSSIAEFIRSEQPGSRGSLSDLENEEKMAVIGTTSTHAKGLKIWDDDEDVFSEEQSTTELTEIITSPEIPRKRVRFLVPESPQMDREARIELQELMEAREAGMAFILGHCYVKAKTGSSLFKRMVINVGYDFLRRNSRAPTYASSFPRASTLEVGMIYHV</sequence>
<gene>
    <name evidence="13" type="ORF">Salat_2187200</name>
</gene>
<dbReference type="InterPro" id="IPR003855">
    <property type="entry name" value="K+_transporter"/>
</dbReference>
<evidence type="ECO:0000256" key="2">
    <source>
        <dbReference type="ARBA" id="ARBA00008440"/>
    </source>
</evidence>
<dbReference type="InterPro" id="IPR053952">
    <property type="entry name" value="K_trans_C"/>
</dbReference>
<keyword evidence="6 10" id="KW-0630">Potassium</keyword>
<feature type="transmembrane region" description="Helical" evidence="10">
    <location>
        <begin position="351"/>
        <end position="376"/>
    </location>
</feature>
<feature type="transmembrane region" description="Helical" evidence="10">
    <location>
        <begin position="67"/>
        <end position="88"/>
    </location>
</feature>
<organism evidence="13 14">
    <name type="scientific">Sesamum alatum</name>
    <dbReference type="NCBI Taxonomy" id="300844"/>
    <lineage>
        <taxon>Eukaryota</taxon>
        <taxon>Viridiplantae</taxon>
        <taxon>Streptophyta</taxon>
        <taxon>Embryophyta</taxon>
        <taxon>Tracheophyta</taxon>
        <taxon>Spermatophyta</taxon>
        <taxon>Magnoliopsida</taxon>
        <taxon>eudicotyledons</taxon>
        <taxon>Gunneridae</taxon>
        <taxon>Pentapetalae</taxon>
        <taxon>asterids</taxon>
        <taxon>lamiids</taxon>
        <taxon>Lamiales</taxon>
        <taxon>Pedaliaceae</taxon>
        <taxon>Sesamum</taxon>
    </lineage>
</organism>
<feature type="transmembrane region" description="Helical" evidence="10">
    <location>
        <begin position="160"/>
        <end position="181"/>
    </location>
</feature>
<evidence type="ECO:0000256" key="1">
    <source>
        <dbReference type="ARBA" id="ARBA00004651"/>
    </source>
</evidence>
<dbReference type="EMBL" id="JACGWO010000009">
    <property type="protein sequence ID" value="KAK4417745.1"/>
    <property type="molecule type" value="Genomic_DNA"/>
</dbReference>
<feature type="transmembrane region" description="Helical" evidence="10">
    <location>
        <begin position="274"/>
        <end position="294"/>
    </location>
</feature>
<feature type="transmembrane region" description="Helical" evidence="10">
    <location>
        <begin position="201"/>
        <end position="218"/>
    </location>
</feature>
<evidence type="ECO:0000313" key="14">
    <source>
        <dbReference type="Proteomes" id="UP001293254"/>
    </source>
</evidence>
<evidence type="ECO:0000256" key="3">
    <source>
        <dbReference type="ARBA" id="ARBA00022448"/>
    </source>
</evidence>
<keyword evidence="4 10" id="KW-0633">Potassium transport</keyword>
<dbReference type="Proteomes" id="UP001293254">
    <property type="component" value="Unassembled WGS sequence"/>
</dbReference>
<evidence type="ECO:0000313" key="13">
    <source>
        <dbReference type="EMBL" id="KAK4417745.1"/>
    </source>
</evidence>
<dbReference type="NCBIfam" id="TIGR00794">
    <property type="entry name" value="kup"/>
    <property type="match status" value="1"/>
</dbReference>
<feature type="transmembrane region" description="Helical" evidence="10">
    <location>
        <begin position="306"/>
        <end position="326"/>
    </location>
</feature>
<reference evidence="13" key="2">
    <citation type="journal article" date="2024" name="Plant">
        <title>Genomic evolution and insights into agronomic trait innovations of Sesamum species.</title>
        <authorList>
            <person name="Miao H."/>
            <person name="Wang L."/>
            <person name="Qu L."/>
            <person name="Liu H."/>
            <person name="Sun Y."/>
            <person name="Le M."/>
            <person name="Wang Q."/>
            <person name="Wei S."/>
            <person name="Zheng Y."/>
            <person name="Lin W."/>
            <person name="Duan Y."/>
            <person name="Cao H."/>
            <person name="Xiong S."/>
            <person name="Wang X."/>
            <person name="Wei L."/>
            <person name="Li C."/>
            <person name="Ma Q."/>
            <person name="Ju M."/>
            <person name="Zhao R."/>
            <person name="Li G."/>
            <person name="Mu C."/>
            <person name="Tian Q."/>
            <person name="Mei H."/>
            <person name="Zhang T."/>
            <person name="Gao T."/>
            <person name="Zhang H."/>
        </authorList>
    </citation>
    <scope>NUCLEOTIDE SEQUENCE</scope>
    <source>
        <strain evidence="13">3651</strain>
    </source>
</reference>
<dbReference type="InterPro" id="IPR053951">
    <property type="entry name" value="K_trans_N"/>
</dbReference>
<evidence type="ECO:0000256" key="10">
    <source>
        <dbReference type="RuleBase" id="RU321113"/>
    </source>
</evidence>
<keyword evidence="9 10" id="KW-0472">Membrane</keyword>
<evidence type="ECO:0000256" key="9">
    <source>
        <dbReference type="ARBA" id="ARBA00023136"/>
    </source>
</evidence>
<feature type="domain" description="K+ potassium transporter integral membrane" evidence="11">
    <location>
        <begin position="30"/>
        <end position="525"/>
    </location>
</feature>
<keyword evidence="3" id="KW-0813">Transport</keyword>
<dbReference type="GO" id="GO:0005886">
    <property type="term" value="C:plasma membrane"/>
    <property type="evidence" value="ECO:0007669"/>
    <property type="project" value="UniProtKB-SubCell"/>
</dbReference>
<feature type="domain" description="K+ potassium transporter C-terminal" evidence="12">
    <location>
        <begin position="539"/>
        <end position="782"/>
    </location>
</feature>
<feature type="transmembrane region" description="Helical" evidence="10">
    <location>
        <begin position="459"/>
        <end position="481"/>
    </location>
</feature>
<evidence type="ECO:0000256" key="8">
    <source>
        <dbReference type="ARBA" id="ARBA00023065"/>
    </source>
</evidence>
<comment type="function">
    <text evidence="10">Potassium transporter.</text>
</comment>
<feature type="transmembrane region" description="Helical" evidence="10">
    <location>
        <begin position="225"/>
        <end position="249"/>
    </location>
</feature>
<comment type="caution">
    <text evidence="13">The sequence shown here is derived from an EMBL/GenBank/DDBJ whole genome shotgun (WGS) entry which is preliminary data.</text>
</comment>
<keyword evidence="8 10" id="KW-0406">Ion transport</keyword>
<feature type="transmembrane region" description="Helical" evidence="10">
    <location>
        <begin position="433"/>
        <end position="452"/>
    </location>
</feature>
<proteinExistence type="inferred from homology"/>
<comment type="similarity">
    <text evidence="2 10">Belongs to the HAK/KUP transporter (TC 2.A.72.3) family.</text>
</comment>
<dbReference type="Pfam" id="PF22776">
    <property type="entry name" value="K_trans_C"/>
    <property type="match status" value="1"/>
</dbReference>
<keyword evidence="14" id="KW-1185">Reference proteome</keyword>
<keyword evidence="7 10" id="KW-1133">Transmembrane helix</keyword>
<dbReference type="Pfam" id="PF02705">
    <property type="entry name" value="K_trans"/>
    <property type="match status" value="1"/>
</dbReference>
<evidence type="ECO:0000256" key="7">
    <source>
        <dbReference type="ARBA" id="ARBA00022989"/>
    </source>
</evidence>
<accession>A0AAE1XTN4</accession>
<keyword evidence="5 10" id="KW-0812">Transmembrane</keyword>
<dbReference type="PANTHER" id="PTHR30540">
    <property type="entry name" value="OSMOTIC STRESS POTASSIUM TRANSPORTER"/>
    <property type="match status" value="1"/>
</dbReference>
<protein>
    <recommendedName>
        <fullName evidence="10">Potassium transporter</fullName>
    </recommendedName>
</protein>
<comment type="subcellular location">
    <subcellularLocation>
        <location evidence="1">Cell membrane</location>
        <topology evidence="1">Multi-pass membrane protein</topology>
    </subcellularLocation>
    <subcellularLocation>
        <location evidence="10">Membrane</location>
        <topology evidence="10">Multi-pass membrane protein</topology>
    </subcellularLocation>
</comment>
<reference evidence="13" key="1">
    <citation type="submission" date="2020-06" db="EMBL/GenBank/DDBJ databases">
        <authorList>
            <person name="Li T."/>
            <person name="Hu X."/>
            <person name="Zhang T."/>
            <person name="Song X."/>
            <person name="Zhang H."/>
            <person name="Dai N."/>
            <person name="Sheng W."/>
            <person name="Hou X."/>
            <person name="Wei L."/>
        </authorList>
    </citation>
    <scope>NUCLEOTIDE SEQUENCE</scope>
    <source>
        <strain evidence="13">3651</strain>
        <tissue evidence="13">Leaf</tissue>
    </source>
</reference>
<dbReference type="GO" id="GO:0015079">
    <property type="term" value="F:potassium ion transmembrane transporter activity"/>
    <property type="evidence" value="ECO:0007669"/>
    <property type="project" value="UniProtKB-UniRule"/>
</dbReference>
<feature type="transmembrane region" description="Helical" evidence="10">
    <location>
        <begin position="487"/>
        <end position="504"/>
    </location>
</feature>
<name>A0AAE1XTN4_9LAMI</name>
<comment type="caution">
    <text evidence="10">Lacks conserved residue(s) required for the propagation of feature annotation.</text>
</comment>
<evidence type="ECO:0000256" key="4">
    <source>
        <dbReference type="ARBA" id="ARBA00022538"/>
    </source>
</evidence>
<evidence type="ECO:0000256" key="6">
    <source>
        <dbReference type="ARBA" id="ARBA00022958"/>
    </source>
</evidence>
<dbReference type="PANTHER" id="PTHR30540:SF10">
    <property type="entry name" value="POTASSIUM TRANSPORTER 8"/>
    <property type="match status" value="1"/>
</dbReference>